<protein>
    <submittedName>
        <fullName evidence="3">Acyl-CoA dehydrogenase</fullName>
    </submittedName>
</protein>
<dbReference type="EMBL" id="JAPWIJ010000001">
    <property type="protein sequence ID" value="MCZ4517599.1"/>
    <property type="molecule type" value="Genomic_DNA"/>
</dbReference>
<dbReference type="PANTHER" id="PTHR48083">
    <property type="entry name" value="MEDIUM-CHAIN SPECIFIC ACYL-COA DEHYDROGENASE, MITOCHONDRIAL-RELATED"/>
    <property type="match status" value="1"/>
</dbReference>
<evidence type="ECO:0000313" key="3">
    <source>
        <dbReference type="EMBL" id="MCZ4517599.1"/>
    </source>
</evidence>
<dbReference type="InterPro" id="IPR006091">
    <property type="entry name" value="Acyl-CoA_Oxase/DH_mid-dom"/>
</dbReference>
<dbReference type="SUPFAM" id="SSF56645">
    <property type="entry name" value="Acyl-CoA dehydrogenase NM domain-like"/>
    <property type="match status" value="1"/>
</dbReference>
<evidence type="ECO:0000259" key="2">
    <source>
        <dbReference type="Pfam" id="PF02770"/>
    </source>
</evidence>
<reference evidence="3" key="1">
    <citation type="submission" date="2022-12" db="EMBL/GenBank/DDBJ databases">
        <authorList>
            <person name="Krivoruchko A.V."/>
            <person name="Elkin A."/>
        </authorList>
    </citation>
    <scope>NUCLEOTIDE SEQUENCE</scope>
    <source>
        <strain evidence="3">IEGM 1391</strain>
    </source>
</reference>
<dbReference type="InterPro" id="IPR050741">
    <property type="entry name" value="Acyl-CoA_dehydrogenase"/>
</dbReference>
<feature type="domain" description="Acyl-CoA oxidase/dehydrogenase middle" evidence="2">
    <location>
        <begin position="102"/>
        <end position="173"/>
    </location>
</feature>
<gene>
    <name evidence="3" type="ORF">O4220_03660</name>
</gene>
<keyword evidence="1" id="KW-0560">Oxidoreductase</keyword>
<dbReference type="Proteomes" id="UP001081071">
    <property type="component" value="Unassembled WGS sequence"/>
</dbReference>
<sequence length="331" mass="35047">MIDTEFRESLDPPKQNTGLRAAFLAFEADGRLDLALPGSGYTDLRWQSLAALSRHNTVLGRWSEAHTDAIAILHELDGPTPERGQIWGVWAAEPPAPILEAVQQDSGWVLTGTKPWCSGASLCTHALVTARVDGSPRLFAVDLRHEGVAPVPNTWHAVGMSESDSGSVAFDAVPAVTVGGPTDYLTRPGFWHGAIGVSAAWFGSACAVADTLHAAVRERPDPHRAAHLGAIAAALGAASSALTTAAAEVDADPFDRSGRARTRARIVRAVVEDTATQCIDRVGRALGAGPLCGDAEHAGRVADLTVYLRQSHAERDLEALGRDIAEEDNPW</sequence>
<dbReference type="InterPro" id="IPR046373">
    <property type="entry name" value="Acyl-CoA_Oxase/DH_mid-dom_sf"/>
</dbReference>
<dbReference type="RefSeq" id="WP_269602205.1">
    <property type="nucleotide sequence ID" value="NZ_JAPWIJ010000001.1"/>
</dbReference>
<dbReference type="Pfam" id="PF02770">
    <property type="entry name" value="Acyl-CoA_dh_M"/>
    <property type="match status" value="1"/>
</dbReference>
<name>A0ABT4M9G8_9NOCA</name>
<organism evidence="3 4">
    <name type="scientific">Rhodococcus ruber</name>
    <dbReference type="NCBI Taxonomy" id="1830"/>
    <lineage>
        <taxon>Bacteria</taxon>
        <taxon>Bacillati</taxon>
        <taxon>Actinomycetota</taxon>
        <taxon>Actinomycetes</taxon>
        <taxon>Mycobacteriales</taxon>
        <taxon>Nocardiaceae</taxon>
        <taxon>Rhodococcus</taxon>
    </lineage>
</organism>
<evidence type="ECO:0000313" key="4">
    <source>
        <dbReference type="Proteomes" id="UP001081071"/>
    </source>
</evidence>
<keyword evidence="4" id="KW-1185">Reference proteome</keyword>
<dbReference type="InterPro" id="IPR009100">
    <property type="entry name" value="AcylCoA_DH/oxidase_NM_dom_sf"/>
</dbReference>
<dbReference type="PANTHER" id="PTHR48083:SF37">
    <property type="entry name" value="DEHYDROGENASE, PUTATIVE-RELATED"/>
    <property type="match status" value="1"/>
</dbReference>
<dbReference type="Gene3D" id="1.20.140.10">
    <property type="entry name" value="Butyryl-CoA Dehydrogenase, subunit A, domain 3"/>
    <property type="match status" value="1"/>
</dbReference>
<evidence type="ECO:0000256" key="1">
    <source>
        <dbReference type="ARBA" id="ARBA00023002"/>
    </source>
</evidence>
<proteinExistence type="predicted"/>
<accession>A0ABT4M9G8</accession>
<dbReference type="Gene3D" id="2.40.110.10">
    <property type="entry name" value="Butyryl-CoA Dehydrogenase, subunit A, domain 2"/>
    <property type="match status" value="1"/>
</dbReference>
<comment type="caution">
    <text evidence="3">The sequence shown here is derived from an EMBL/GenBank/DDBJ whole genome shotgun (WGS) entry which is preliminary data.</text>
</comment>